<dbReference type="PANTHER" id="PTHR18964">
    <property type="entry name" value="ROK (REPRESSOR, ORF, KINASE) FAMILY"/>
    <property type="match status" value="1"/>
</dbReference>
<comment type="caution">
    <text evidence="4">The sequence shown here is derived from an EMBL/GenBank/DDBJ whole genome shotgun (WGS) entry which is preliminary data.</text>
</comment>
<dbReference type="GO" id="GO:0042732">
    <property type="term" value="P:D-xylose metabolic process"/>
    <property type="evidence" value="ECO:0007669"/>
    <property type="project" value="UniProtKB-KW"/>
</dbReference>
<dbReference type="EMBL" id="DVHU01000092">
    <property type="protein sequence ID" value="HIR93802.1"/>
    <property type="molecule type" value="Genomic_DNA"/>
</dbReference>
<dbReference type="AlphaFoldDB" id="A0A9D1ELE3"/>
<proteinExistence type="inferred from homology"/>
<dbReference type="InterPro" id="IPR043129">
    <property type="entry name" value="ATPase_NBD"/>
</dbReference>
<keyword evidence="3" id="KW-0119">Carbohydrate metabolism</keyword>
<evidence type="ECO:0000313" key="5">
    <source>
        <dbReference type="Proteomes" id="UP000886841"/>
    </source>
</evidence>
<name>A0A9D1ELE3_9FIRM</name>
<dbReference type="PANTHER" id="PTHR18964:SF149">
    <property type="entry name" value="BIFUNCTIONAL UDP-N-ACETYLGLUCOSAMINE 2-EPIMERASE_N-ACETYLMANNOSAMINE KINASE"/>
    <property type="match status" value="1"/>
</dbReference>
<reference evidence="4" key="2">
    <citation type="journal article" date="2021" name="PeerJ">
        <title>Extensive microbial diversity within the chicken gut microbiome revealed by metagenomics and culture.</title>
        <authorList>
            <person name="Gilroy R."/>
            <person name="Ravi A."/>
            <person name="Getino M."/>
            <person name="Pursley I."/>
            <person name="Horton D.L."/>
            <person name="Alikhan N.F."/>
            <person name="Baker D."/>
            <person name="Gharbi K."/>
            <person name="Hall N."/>
            <person name="Watson M."/>
            <person name="Adriaenssens E.M."/>
            <person name="Foster-Nyarko E."/>
            <person name="Jarju S."/>
            <person name="Secka A."/>
            <person name="Antonio M."/>
            <person name="Oren A."/>
            <person name="Chaudhuri R.R."/>
            <person name="La Ragione R."/>
            <person name="Hildebrand F."/>
            <person name="Pallen M.J."/>
        </authorList>
    </citation>
    <scope>NUCLEOTIDE SEQUENCE</scope>
    <source>
        <strain evidence="4">ChiSxjej1B13-7041</strain>
    </source>
</reference>
<evidence type="ECO:0000256" key="3">
    <source>
        <dbReference type="ARBA" id="ARBA00022629"/>
    </source>
</evidence>
<dbReference type="InterPro" id="IPR000600">
    <property type="entry name" value="ROK"/>
</dbReference>
<protein>
    <submittedName>
        <fullName evidence="4">ROK family protein</fullName>
    </submittedName>
</protein>
<accession>A0A9D1ELE3</accession>
<evidence type="ECO:0000256" key="2">
    <source>
        <dbReference type="ARBA" id="ARBA00006479"/>
    </source>
</evidence>
<dbReference type="SUPFAM" id="SSF46785">
    <property type="entry name" value="Winged helix' DNA-binding domain"/>
    <property type="match status" value="1"/>
</dbReference>
<dbReference type="Proteomes" id="UP000886841">
    <property type="component" value="Unassembled WGS sequence"/>
</dbReference>
<sequence>MSTDRQNNTKSKIARFISEQGPVSKGEIAADLKISMPTTLQHVNDLVRRGIVVESGLLESTGGRKAKVLSISPEIGFALGADCTANHLTLVLVDMSRQIRCRRRMRLPCVLSYSYYQEIAEILEDFLKEAQVSKEKILGLGISLPGIVNPREKLLVQSHVLKTAQVSLRGLEHVLGFPYRVENDANSAAYAELKGMAENTVYLALSNTVGGAVCLHGRLHSGENFRGGEFGHMIIQKGGRPCYCGRRGCVDTYCSARLLQQLGGDSLEEFFMKLRHRDPACVSAWEEYLDYLAITVTNLRVSFDCDVVLGGYVGGYLEEFRAELDRKVMEYNLFDLDTSYLKTGRYKLEAAAYGAALPFVDGFFENI</sequence>
<dbReference type="Gene3D" id="1.10.10.10">
    <property type="entry name" value="Winged helix-like DNA-binding domain superfamily/Winged helix DNA-binding domain"/>
    <property type="match status" value="1"/>
</dbReference>
<evidence type="ECO:0000313" key="4">
    <source>
        <dbReference type="EMBL" id="HIR93802.1"/>
    </source>
</evidence>
<dbReference type="SUPFAM" id="SSF53067">
    <property type="entry name" value="Actin-like ATPase domain"/>
    <property type="match status" value="1"/>
</dbReference>
<dbReference type="Pfam" id="PF00480">
    <property type="entry name" value="ROK"/>
    <property type="match status" value="1"/>
</dbReference>
<comment type="function">
    <text evidence="1">Transcriptional repressor of xylose-utilizing enzymes.</text>
</comment>
<gene>
    <name evidence="4" type="ORF">IAB98_10340</name>
</gene>
<organism evidence="4 5">
    <name type="scientific">Candidatus Egerieimonas intestinavium</name>
    <dbReference type="NCBI Taxonomy" id="2840777"/>
    <lineage>
        <taxon>Bacteria</taxon>
        <taxon>Bacillati</taxon>
        <taxon>Bacillota</taxon>
        <taxon>Clostridia</taxon>
        <taxon>Lachnospirales</taxon>
        <taxon>Lachnospiraceae</taxon>
        <taxon>Lachnospiraceae incertae sedis</taxon>
        <taxon>Candidatus Egerieimonas</taxon>
    </lineage>
</organism>
<dbReference type="Gene3D" id="3.30.420.40">
    <property type="match status" value="2"/>
</dbReference>
<comment type="similarity">
    <text evidence="2">Belongs to the ROK (NagC/XylR) family.</text>
</comment>
<reference evidence="4" key="1">
    <citation type="submission" date="2020-10" db="EMBL/GenBank/DDBJ databases">
        <authorList>
            <person name="Gilroy R."/>
        </authorList>
    </citation>
    <scope>NUCLEOTIDE SEQUENCE</scope>
    <source>
        <strain evidence="4">ChiSxjej1B13-7041</strain>
    </source>
</reference>
<keyword evidence="3" id="KW-0859">Xylose metabolism</keyword>
<dbReference type="InterPro" id="IPR036388">
    <property type="entry name" value="WH-like_DNA-bd_sf"/>
</dbReference>
<dbReference type="InterPro" id="IPR036390">
    <property type="entry name" value="WH_DNA-bd_sf"/>
</dbReference>
<evidence type="ECO:0000256" key="1">
    <source>
        <dbReference type="ARBA" id="ARBA00002486"/>
    </source>
</evidence>